<keyword evidence="1" id="KW-0472">Membrane</keyword>
<name>A0ABD5SBU0_9EURY</name>
<sequence length="60" mass="6072">MSEASIGSDKGIGVTLALAAVALVGAVILFGYPTQIGRAWGFAAAFVFALLSVVAVQLFD</sequence>
<gene>
    <name evidence="2" type="ORF">ACFQEU_12345</name>
</gene>
<feature type="transmembrane region" description="Helical" evidence="1">
    <location>
        <begin position="12"/>
        <end position="32"/>
    </location>
</feature>
<protein>
    <submittedName>
        <fullName evidence="2">Uncharacterized protein</fullName>
    </submittedName>
</protein>
<dbReference type="InterPro" id="IPR055947">
    <property type="entry name" value="DUF7525"/>
</dbReference>
<accession>A0ABD5SBU0</accession>
<dbReference type="AlphaFoldDB" id="A0ABD5SBU0"/>
<keyword evidence="1" id="KW-1133">Transmembrane helix</keyword>
<dbReference type="Proteomes" id="UP001596442">
    <property type="component" value="Unassembled WGS sequence"/>
</dbReference>
<comment type="caution">
    <text evidence="2">The sequence shown here is derived from an EMBL/GenBank/DDBJ whole genome shotgun (WGS) entry which is preliminary data.</text>
</comment>
<proteinExistence type="predicted"/>
<evidence type="ECO:0000313" key="2">
    <source>
        <dbReference type="EMBL" id="MFC6754245.1"/>
    </source>
</evidence>
<keyword evidence="1" id="KW-0812">Transmembrane</keyword>
<organism evidence="2 3">
    <name type="scientific">Halorubrum tibetense</name>
    <dbReference type="NCBI Taxonomy" id="175631"/>
    <lineage>
        <taxon>Archaea</taxon>
        <taxon>Methanobacteriati</taxon>
        <taxon>Methanobacteriota</taxon>
        <taxon>Stenosarchaea group</taxon>
        <taxon>Halobacteria</taxon>
        <taxon>Halobacteriales</taxon>
        <taxon>Haloferacaceae</taxon>
        <taxon>Halorubrum</taxon>
    </lineage>
</organism>
<reference evidence="2 3" key="1">
    <citation type="journal article" date="2019" name="Int. J. Syst. Evol. Microbiol.">
        <title>The Global Catalogue of Microorganisms (GCM) 10K type strain sequencing project: providing services to taxonomists for standard genome sequencing and annotation.</title>
        <authorList>
            <consortium name="The Broad Institute Genomics Platform"/>
            <consortium name="The Broad Institute Genome Sequencing Center for Infectious Disease"/>
            <person name="Wu L."/>
            <person name="Ma J."/>
        </authorList>
    </citation>
    <scope>NUCLEOTIDE SEQUENCE [LARGE SCALE GENOMIC DNA]</scope>
    <source>
        <strain evidence="2 3">CGMCC 1.3239</strain>
    </source>
</reference>
<dbReference type="EMBL" id="JBHSWW010000222">
    <property type="protein sequence ID" value="MFC6754245.1"/>
    <property type="molecule type" value="Genomic_DNA"/>
</dbReference>
<evidence type="ECO:0000256" key="1">
    <source>
        <dbReference type="SAM" id="Phobius"/>
    </source>
</evidence>
<dbReference type="Pfam" id="PF24369">
    <property type="entry name" value="DUF7525"/>
    <property type="match status" value="1"/>
</dbReference>
<keyword evidence="3" id="KW-1185">Reference proteome</keyword>
<feature type="transmembrane region" description="Helical" evidence="1">
    <location>
        <begin position="39"/>
        <end position="59"/>
    </location>
</feature>
<dbReference type="RefSeq" id="WP_379782563.1">
    <property type="nucleotide sequence ID" value="NZ_JBHSWW010000222.1"/>
</dbReference>
<evidence type="ECO:0000313" key="3">
    <source>
        <dbReference type="Proteomes" id="UP001596442"/>
    </source>
</evidence>